<dbReference type="AlphaFoldDB" id="A0AAW2KKY2"/>
<proteinExistence type="predicted"/>
<dbReference type="EMBL" id="JACGWK010000106">
    <property type="protein sequence ID" value="KAL0307486.1"/>
    <property type="molecule type" value="Genomic_DNA"/>
</dbReference>
<reference evidence="1" key="2">
    <citation type="journal article" date="2024" name="Plant">
        <title>Genomic evolution and insights into agronomic trait innovations of Sesamum species.</title>
        <authorList>
            <person name="Miao H."/>
            <person name="Wang L."/>
            <person name="Qu L."/>
            <person name="Liu H."/>
            <person name="Sun Y."/>
            <person name="Le M."/>
            <person name="Wang Q."/>
            <person name="Wei S."/>
            <person name="Zheng Y."/>
            <person name="Lin W."/>
            <person name="Duan Y."/>
            <person name="Cao H."/>
            <person name="Xiong S."/>
            <person name="Wang X."/>
            <person name="Wei L."/>
            <person name="Li C."/>
            <person name="Ma Q."/>
            <person name="Ju M."/>
            <person name="Zhao R."/>
            <person name="Li G."/>
            <person name="Mu C."/>
            <person name="Tian Q."/>
            <person name="Mei H."/>
            <person name="Zhang T."/>
            <person name="Gao T."/>
            <person name="Zhang H."/>
        </authorList>
    </citation>
    <scope>NUCLEOTIDE SEQUENCE</scope>
    <source>
        <strain evidence="1">G01</strain>
    </source>
</reference>
<name>A0AAW2KKY2_9LAMI</name>
<sequence>MKKSIPEAFRGTKSKTLTKAKDFLEHIEKRFVKNEKVEIGTLLTNLISKRYIGESNIKEYIMKMSHLASKSKALKLDLSEDLLVHLILISLPTQFSQFEVSYNCQKETWSLNELISHYVQEEERLK</sequence>
<dbReference type="PANTHER" id="PTHR35317">
    <property type="entry name" value="OS04G0629600 PROTEIN"/>
    <property type="match status" value="1"/>
</dbReference>
<organism evidence="1">
    <name type="scientific">Sesamum angustifolium</name>
    <dbReference type="NCBI Taxonomy" id="2727405"/>
    <lineage>
        <taxon>Eukaryota</taxon>
        <taxon>Viridiplantae</taxon>
        <taxon>Streptophyta</taxon>
        <taxon>Embryophyta</taxon>
        <taxon>Tracheophyta</taxon>
        <taxon>Spermatophyta</taxon>
        <taxon>Magnoliopsida</taxon>
        <taxon>eudicotyledons</taxon>
        <taxon>Gunneridae</taxon>
        <taxon>Pentapetalae</taxon>
        <taxon>asterids</taxon>
        <taxon>lamiids</taxon>
        <taxon>Lamiales</taxon>
        <taxon>Pedaliaceae</taxon>
        <taxon>Sesamum</taxon>
    </lineage>
</organism>
<gene>
    <name evidence="1" type="ORF">Sangu_3026600</name>
</gene>
<dbReference type="Pfam" id="PF14223">
    <property type="entry name" value="Retrotran_gag_2"/>
    <property type="match status" value="1"/>
</dbReference>
<accession>A0AAW2KKY2</accession>
<reference evidence="1" key="1">
    <citation type="submission" date="2020-06" db="EMBL/GenBank/DDBJ databases">
        <authorList>
            <person name="Li T."/>
            <person name="Hu X."/>
            <person name="Zhang T."/>
            <person name="Song X."/>
            <person name="Zhang H."/>
            <person name="Dai N."/>
            <person name="Sheng W."/>
            <person name="Hou X."/>
            <person name="Wei L."/>
        </authorList>
    </citation>
    <scope>NUCLEOTIDE SEQUENCE</scope>
    <source>
        <strain evidence="1">G01</strain>
        <tissue evidence="1">Leaf</tissue>
    </source>
</reference>
<dbReference type="PANTHER" id="PTHR35317:SF43">
    <property type="entry name" value="TRANSMEMBRANE PROTEIN"/>
    <property type="match status" value="1"/>
</dbReference>
<protein>
    <submittedName>
        <fullName evidence="1">Uncharacterized protein</fullName>
    </submittedName>
</protein>
<comment type="caution">
    <text evidence="1">The sequence shown here is derived from an EMBL/GenBank/DDBJ whole genome shotgun (WGS) entry which is preliminary data.</text>
</comment>
<evidence type="ECO:0000313" key="1">
    <source>
        <dbReference type="EMBL" id="KAL0307486.1"/>
    </source>
</evidence>